<dbReference type="RefSeq" id="WP_008835694.1">
    <property type="nucleotide sequence ID" value="NZ_AHAM01000071.1"/>
</dbReference>
<feature type="chain" id="PRO_5003535044" evidence="1">
    <location>
        <begin position="21"/>
        <end position="102"/>
    </location>
</feature>
<evidence type="ECO:0000256" key="1">
    <source>
        <dbReference type="SAM" id="SignalP"/>
    </source>
</evidence>
<organism evidence="2 3">
    <name type="scientific">Mesorhizobium alhagi CCNWXJ12-2</name>
    <dbReference type="NCBI Taxonomy" id="1107882"/>
    <lineage>
        <taxon>Bacteria</taxon>
        <taxon>Pseudomonadati</taxon>
        <taxon>Pseudomonadota</taxon>
        <taxon>Alphaproteobacteria</taxon>
        <taxon>Hyphomicrobiales</taxon>
        <taxon>Phyllobacteriaceae</taxon>
        <taxon>Allomesorhizobium</taxon>
    </lineage>
</organism>
<dbReference type="Proteomes" id="UP000003250">
    <property type="component" value="Unassembled WGS sequence"/>
</dbReference>
<keyword evidence="1" id="KW-0732">Signal</keyword>
<reference evidence="2 3" key="1">
    <citation type="journal article" date="2012" name="J. Bacteriol.">
        <title>Draft Genome Sequence of Mesorhizobium alhagi CCNWXJ12-2T, a Novel Salt-Resistant Species Isolated from the Desert of Northwestern China.</title>
        <authorList>
            <person name="Zhou M."/>
            <person name="Chen W."/>
            <person name="Chen H."/>
            <person name="Wei G."/>
        </authorList>
    </citation>
    <scope>NUCLEOTIDE SEQUENCE [LARGE SCALE GENOMIC DNA]</scope>
    <source>
        <strain evidence="2 3">CCNWXJ12-2</strain>
    </source>
</reference>
<feature type="signal peptide" evidence="1">
    <location>
        <begin position="1"/>
        <end position="20"/>
    </location>
</feature>
<protein>
    <submittedName>
        <fullName evidence="2">Uncharacterized protein</fullName>
    </submittedName>
</protein>
<gene>
    <name evidence="2" type="ORF">MAXJ12_10313</name>
</gene>
<accession>H0HPI3</accession>
<keyword evidence="3" id="KW-1185">Reference proteome</keyword>
<proteinExistence type="predicted"/>
<evidence type="ECO:0000313" key="2">
    <source>
        <dbReference type="EMBL" id="EHK57355.1"/>
    </source>
</evidence>
<sequence length="102" mass="10735">MKKLLLIGKIVLGIVLSNSAYSFEQSDLLKCSATASRCAQGDIATSGMEADRAAVVSVSADIPIVKTVLFGTNRKLSGIGEESNLQSISRAFTDELSDGLIK</sequence>
<dbReference type="EMBL" id="AHAM01000071">
    <property type="protein sequence ID" value="EHK57355.1"/>
    <property type="molecule type" value="Genomic_DNA"/>
</dbReference>
<dbReference type="AlphaFoldDB" id="H0HPI3"/>
<name>H0HPI3_9HYPH</name>
<evidence type="ECO:0000313" key="3">
    <source>
        <dbReference type="Proteomes" id="UP000003250"/>
    </source>
</evidence>